<reference evidence="2" key="1">
    <citation type="submission" date="2023-07" db="EMBL/GenBank/DDBJ databases">
        <authorList>
            <consortium name="AG Swart"/>
            <person name="Singh M."/>
            <person name="Singh A."/>
            <person name="Seah K."/>
            <person name="Emmerich C."/>
        </authorList>
    </citation>
    <scope>NUCLEOTIDE SEQUENCE</scope>
    <source>
        <strain evidence="2">DP1</strain>
    </source>
</reference>
<evidence type="ECO:0000313" key="3">
    <source>
        <dbReference type="Proteomes" id="UP001295684"/>
    </source>
</evidence>
<keyword evidence="3" id="KW-1185">Reference proteome</keyword>
<dbReference type="Proteomes" id="UP001295684">
    <property type="component" value="Unassembled WGS sequence"/>
</dbReference>
<sequence length="118" mass="12935">MNSPVNRLDTVFTFGDFDETNISDEISSEGVSAPSQGRETVGARSMGSSPFAKLNRGVSKNSSPFMKGKKTIGRLWSEEIDETCNVKKKSQRFVSATQKEISVLLQKLAKVRAMNSSL</sequence>
<accession>A0AAD1UUS6</accession>
<feature type="compositionally biased region" description="Polar residues" evidence="1">
    <location>
        <begin position="27"/>
        <end position="38"/>
    </location>
</feature>
<dbReference type="AlphaFoldDB" id="A0AAD1UUS6"/>
<evidence type="ECO:0000256" key="1">
    <source>
        <dbReference type="SAM" id="MobiDB-lite"/>
    </source>
</evidence>
<organism evidence="2 3">
    <name type="scientific">Euplotes crassus</name>
    <dbReference type="NCBI Taxonomy" id="5936"/>
    <lineage>
        <taxon>Eukaryota</taxon>
        <taxon>Sar</taxon>
        <taxon>Alveolata</taxon>
        <taxon>Ciliophora</taxon>
        <taxon>Intramacronucleata</taxon>
        <taxon>Spirotrichea</taxon>
        <taxon>Hypotrichia</taxon>
        <taxon>Euplotida</taxon>
        <taxon>Euplotidae</taxon>
        <taxon>Moneuplotes</taxon>
    </lineage>
</organism>
<name>A0AAD1UUS6_EUPCR</name>
<feature type="region of interest" description="Disordered" evidence="1">
    <location>
        <begin position="27"/>
        <end position="66"/>
    </location>
</feature>
<evidence type="ECO:0000313" key="2">
    <source>
        <dbReference type="EMBL" id="CAI2372484.1"/>
    </source>
</evidence>
<protein>
    <submittedName>
        <fullName evidence="2">Uncharacterized protein</fullName>
    </submittedName>
</protein>
<comment type="caution">
    <text evidence="2">The sequence shown here is derived from an EMBL/GenBank/DDBJ whole genome shotgun (WGS) entry which is preliminary data.</text>
</comment>
<gene>
    <name evidence="2" type="ORF">ECRASSUSDP1_LOCUS13815</name>
</gene>
<dbReference type="EMBL" id="CAMPGE010013769">
    <property type="protein sequence ID" value="CAI2372484.1"/>
    <property type="molecule type" value="Genomic_DNA"/>
</dbReference>
<proteinExistence type="predicted"/>